<dbReference type="Proteomes" id="UP000193498">
    <property type="component" value="Unassembled WGS sequence"/>
</dbReference>
<protein>
    <submittedName>
        <fullName evidence="2">RNI-like protein</fullName>
    </submittedName>
</protein>
<dbReference type="PROSITE" id="PS50181">
    <property type="entry name" value="FBOX"/>
    <property type="match status" value="1"/>
</dbReference>
<reference evidence="2 3" key="1">
    <citation type="submission" date="2016-07" db="EMBL/GenBank/DDBJ databases">
        <title>Pervasive Adenine N6-methylation of Active Genes in Fungi.</title>
        <authorList>
            <consortium name="DOE Joint Genome Institute"/>
            <person name="Mondo S.J."/>
            <person name="Dannebaum R.O."/>
            <person name="Kuo R.C."/>
            <person name="Labutti K."/>
            <person name="Haridas S."/>
            <person name="Kuo A."/>
            <person name="Salamov A."/>
            <person name="Ahrendt S.R."/>
            <person name="Lipzen A."/>
            <person name="Sullivan W."/>
            <person name="Andreopoulos W.B."/>
            <person name="Clum A."/>
            <person name="Lindquist E."/>
            <person name="Daum C."/>
            <person name="Ramamoorthy G.K."/>
            <person name="Gryganskyi A."/>
            <person name="Culley D."/>
            <person name="Magnuson J.K."/>
            <person name="James T.Y."/>
            <person name="O'Malley M.A."/>
            <person name="Stajich J.E."/>
            <person name="Spatafora J.W."/>
            <person name="Visel A."/>
            <person name="Grigoriev I.V."/>
        </authorList>
    </citation>
    <scope>NUCLEOTIDE SEQUENCE [LARGE SCALE GENOMIC DNA]</scope>
    <source>
        <strain evidence="2 3">CBS 931.73</strain>
    </source>
</reference>
<dbReference type="Gene3D" id="3.80.10.10">
    <property type="entry name" value="Ribonuclease Inhibitor"/>
    <property type="match status" value="2"/>
</dbReference>
<dbReference type="InterPro" id="IPR006553">
    <property type="entry name" value="Leu-rich_rpt_Cys-con_subtyp"/>
</dbReference>
<dbReference type="InterPro" id="IPR057207">
    <property type="entry name" value="FBXL15_LRR"/>
</dbReference>
<sequence>MSKLPSGRLATVFTYVEQGQLPTCSLVCKEWAKAASPLLWRKPRFGGRFLTRAQAFETFLRCLTICRPEILDLIRVINLNKFEESLYSELPEDWLNTVTSHCPKLEELHVAESSIFSSTSLKRVKNRHPLLRVINLTNCKNIGSNGFMLLGRMFPNLLQLLVSGCAGLNEKTLSQLVYLCDDLQRLELAHCPGLTDNCLHAVAKFGKGNIQELDLTGNVYLTDKTLQSISMYCCRLKSLTFRECQLITPKGLEYLTQGLNSHLEALDVSFCRACPLDDSILNLLSAKLSNLSNFTLSFPQINLAKRGINSIITCLQGFARLQHLTIHFIPENVSLEFLKGVIENCKQLKVITLYRQAYTCDYIFGFYSKSNHSEMIHEENIRALLQDHPRLQIHLKREEMY</sequence>
<dbReference type="STRING" id="1314790.A0A1Y1Z370"/>
<dbReference type="SUPFAM" id="SSF52047">
    <property type="entry name" value="RNI-like"/>
    <property type="match status" value="1"/>
</dbReference>
<dbReference type="InterPro" id="IPR032675">
    <property type="entry name" value="LRR_dom_sf"/>
</dbReference>
<dbReference type="InParanoid" id="A0A1Y1Z370"/>
<dbReference type="GO" id="GO:0031146">
    <property type="term" value="P:SCF-dependent proteasomal ubiquitin-dependent protein catabolic process"/>
    <property type="evidence" value="ECO:0007669"/>
    <property type="project" value="TreeGrafter"/>
</dbReference>
<dbReference type="InterPro" id="IPR001810">
    <property type="entry name" value="F-box_dom"/>
</dbReference>
<proteinExistence type="predicted"/>
<name>A0A1Y1Z370_9FUNG</name>
<organism evidence="2 3">
    <name type="scientific">Basidiobolus meristosporus CBS 931.73</name>
    <dbReference type="NCBI Taxonomy" id="1314790"/>
    <lineage>
        <taxon>Eukaryota</taxon>
        <taxon>Fungi</taxon>
        <taxon>Fungi incertae sedis</taxon>
        <taxon>Zoopagomycota</taxon>
        <taxon>Entomophthoromycotina</taxon>
        <taxon>Basidiobolomycetes</taxon>
        <taxon>Basidiobolales</taxon>
        <taxon>Basidiobolaceae</taxon>
        <taxon>Basidiobolus</taxon>
    </lineage>
</organism>
<evidence type="ECO:0000259" key="1">
    <source>
        <dbReference type="PROSITE" id="PS50181"/>
    </source>
</evidence>
<keyword evidence="3" id="KW-1185">Reference proteome</keyword>
<dbReference type="SMART" id="SM00367">
    <property type="entry name" value="LRR_CC"/>
    <property type="match status" value="5"/>
</dbReference>
<comment type="caution">
    <text evidence="2">The sequence shown here is derived from an EMBL/GenBank/DDBJ whole genome shotgun (WGS) entry which is preliminary data.</text>
</comment>
<dbReference type="AlphaFoldDB" id="A0A1Y1Z370"/>
<feature type="domain" description="F-box" evidence="1">
    <location>
        <begin position="1"/>
        <end position="43"/>
    </location>
</feature>
<accession>A0A1Y1Z370</accession>
<dbReference type="EMBL" id="MCFE01000032">
    <property type="protein sequence ID" value="ORY04730.1"/>
    <property type="molecule type" value="Genomic_DNA"/>
</dbReference>
<dbReference type="OrthoDB" id="10257471at2759"/>
<dbReference type="InterPro" id="IPR036047">
    <property type="entry name" value="F-box-like_dom_sf"/>
</dbReference>
<dbReference type="Gene3D" id="1.20.1280.50">
    <property type="match status" value="1"/>
</dbReference>
<dbReference type="SUPFAM" id="SSF81383">
    <property type="entry name" value="F-box domain"/>
    <property type="match status" value="1"/>
</dbReference>
<dbReference type="PANTHER" id="PTHR13318">
    <property type="entry name" value="PARTNER OF PAIRED, ISOFORM B-RELATED"/>
    <property type="match status" value="1"/>
</dbReference>
<dbReference type="Pfam" id="PF25372">
    <property type="entry name" value="DUF7885"/>
    <property type="match status" value="1"/>
</dbReference>
<evidence type="ECO:0000313" key="2">
    <source>
        <dbReference type="EMBL" id="ORY04730.1"/>
    </source>
</evidence>
<evidence type="ECO:0000313" key="3">
    <source>
        <dbReference type="Proteomes" id="UP000193498"/>
    </source>
</evidence>
<dbReference type="GO" id="GO:0019005">
    <property type="term" value="C:SCF ubiquitin ligase complex"/>
    <property type="evidence" value="ECO:0007669"/>
    <property type="project" value="TreeGrafter"/>
</dbReference>
<dbReference type="Pfam" id="PF12937">
    <property type="entry name" value="F-box-like"/>
    <property type="match status" value="1"/>
</dbReference>
<gene>
    <name evidence="2" type="ORF">K493DRAFT_311272</name>
</gene>